<dbReference type="AlphaFoldDB" id="A0A9D2A771"/>
<reference evidence="6" key="2">
    <citation type="submission" date="2021-04" db="EMBL/GenBank/DDBJ databases">
        <authorList>
            <person name="Gilroy R."/>
        </authorList>
    </citation>
    <scope>NUCLEOTIDE SEQUENCE</scope>
    <source>
        <strain evidence="6">ChiHejej3B27-3195</strain>
    </source>
</reference>
<keyword evidence="4" id="KW-0474">Menaquinone biosynthesis</keyword>
<keyword evidence="1 4" id="KW-0479">Metal-binding</keyword>
<evidence type="ECO:0000256" key="4">
    <source>
        <dbReference type="HAMAP-Rule" id="MF_00470"/>
    </source>
</evidence>
<dbReference type="InterPro" id="IPR036849">
    <property type="entry name" value="Enolase-like_C_sf"/>
</dbReference>
<feature type="domain" description="Mandelate racemase/muconate lactonizing enzyme C-terminal" evidence="5">
    <location>
        <begin position="99"/>
        <end position="196"/>
    </location>
</feature>
<dbReference type="Pfam" id="PF13378">
    <property type="entry name" value="MR_MLE_C"/>
    <property type="match status" value="1"/>
</dbReference>
<comment type="similarity">
    <text evidence="4">Belongs to the mandelate racemase/muconate lactonizing enzyme family. MenC type 1 subfamily.</text>
</comment>
<comment type="cofactor">
    <cofactor evidence="4">
        <name>a divalent metal cation</name>
        <dbReference type="ChEBI" id="CHEBI:60240"/>
    </cofactor>
</comment>
<dbReference type="SFLD" id="SFLDG00180">
    <property type="entry name" value="muconate_cycloisomerase"/>
    <property type="match status" value="1"/>
</dbReference>
<dbReference type="InterPro" id="IPR029017">
    <property type="entry name" value="Enolase-like_N"/>
</dbReference>
<feature type="active site" description="Proton acceptor" evidence="4">
    <location>
        <position position="229"/>
    </location>
</feature>
<dbReference type="SUPFAM" id="SSF51604">
    <property type="entry name" value="Enolase C-terminal domain-like"/>
    <property type="match status" value="1"/>
</dbReference>
<comment type="pathway">
    <text evidence="4">Quinol/quinone metabolism; 1,4-dihydroxy-2-naphthoate biosynthesis; 1,4-dihydroxy-2-naphthoate from chorismate: step 4/7.</text>
</comment>
<proteinExistence type="inferred from homology"/>
<evidence type="ECO:0000313" key="7">
    <source>
        <dbReference type="Proteomes" id="UP000824151"/>
    </source>
</evidence>
<comment type="caution">
    <text evidence="6">The sequence shown here is derived from an EMBL/GenBank/DDBJ whole genome shotgun (WGS) entry which is preliminary data.</text>
</comment>
<comment type="function">
    <text evidence="4">Converts 2-succinyl-6-hydroxy-2,4-cyclohexadiene-1-carboxylate (SHCHC) to 2-succinylbenzoate (OSB).</text>
</comment>
<evidence type="ECO:0000259" key="5">
    <source>
        <dbReference type="SMART" id="SM00922"/>
    </source>
</evidence>
<comment type="catalytic activity">
    <reaction evidence="4">
        <text>(1R,6R)-6-hydroxy-2-succinyl-cyclohexa-2,4-diene-1-carboxylate = 2-succinylbenzoate + H2O</text>
        <dbReference type="Rhea" id="RHEA:10196"/>
        <dbReference type="ChEBI" id="CHEBI:15377"/>
        <dbReference type="ChEBI" id="CHEBI:18325"/>
        <dbReference type="ChEBI" id="CHEBI:58689"/>
        <dbReference type="EC" id="4.2.1.113"/>
    </reaction>
</comment>
<dbReference type="GO" id="GO:0000287">
    <property type="term" value="F:magnesium ion binding"/>
    <property type="evidence" value="ECO:0007669"/>
    <property type="project" value="UniProtKB-UniRule"/>
</dbReference>
<dbReference type="PANTHER" id="PTHR48073:SF2">
    <property type="entry name" value="O-SUCCINYLBENZOATE SYNTHASE"/>
    <property type="match status" value="1"/>
</dbReference>
<feature type="binding site" evidence="4">
    <location>
        <position position="177"/>
    </location>
    <ligand>
        <name>Mg(2+)</name>
        <dbReference type="ChEBI" id="CHEBI:18420"/>
    </ligand>
</feature>
<dbReference type="PANTHER" id="PTHR48073">
    <property type="entry name" value="O-SUCCINYLBENZOATE SYNTHASE-RELATED"/>
    <property type="match status" value="1"/>
</dbReference>
<keyword evidence="2 4" id="KW-0460">Magnesium</keyword>
<evidence type="ECO:0000313" key="6">
    <source>
        <dbReference type="EMBL" id="HIX00068.1"/>
    </source>
</evidence>
<dbReference type="InterPro" id="IPR010196">
    <property type="entry name" value="OSB_synthase_MenC1"/>
</dbReference>
<dbReference type="SFLD" id="SFLDF00009">
    <property type="entry name" value="o-succinylbenzoate_synthase"/>
    <property type="match status" value="1"/>
</dbReference>
<dbReference type="Gene3D" id="3.30.390.10">
    <property type="entry name" value="Enolase-like, N-terminal domain"/>
    <property type="match status" value="1"/>
</dbReference>
<dbReference type="EC" id="4.2.1.113" evidence="4"/>
<feature type="active site" description="Proton donor" evidence="4">
    <location>
        <position position="118"/>
    </location>
</feature>
<evidence type="ECO:0000256" key="2">
    <source>
        <dbReference type="ARBA" id="ARBA00022842"/>
    </source>
</evidence>
<dbReference type="CDD" id="cd03320">
    <property type="entry name" value="OSBS"/>
    <property type="match status" value="1"/>
</dbReference>
<dbReference type="NCBIfam" id="NF002782">
    <property type="entry name" value="PRK02901.1"/>
    <property type="match status" value="1"/>
</dbReference>
<dbReference type="Gene3D" id="3.20.20.120">
    <property type="entry name" value="Enolase-like C-terminal domain"/>
    <property type="match status" value="1"/>
</dbReference>
<feature type="binding site" evidence="4">
    <location>
        <position position="205"/>
    </location>
    <ligand>
        <name>Mg(2+)</name>
        <dbReference type="ChEBI" id="CHEBI:18420"/>
    </ligand>
</feature>
<evidence type="ECO:0000256" key="3">
    <source>
        <dbReference type="ARBA" id="ARBA00023239"/>
    </source>
</evidence>
<dbReference type="GO" id="GO:0043748">
    <property type="term" value="F:O-succinylbenzoate synthase activity"/>
    <property type="evidence" value="ECO:0007669"/>
    <property type="project" value="UniProtKB-EC"/>
</dbReference>
<protein>
    <recommendedName>
        <fullName evidence="4">o-succinylbenzoate synthase</fullName>
        <shortName evidence="4">OSB synthase</shortName>
        <shortName evidence="4">OSBS</shortName>
        <ecNumber evidence="4">4.2.1.113</ecNumber>
    </recommendedName>
    <alternativeName>
        <fullName evidence="4">4-(2'-carboxyphenyl)-4-oxybutyric acid synthase</fullName>
    </alternativeName>
    <alternativeName>
        <fullName evidence="4">o-succinylbenzoic acid synthase</fullName>
    </alternativeName>
</protein>
<evidence type="ECO:0000256" key="1">
    <source>
        <dbReference type="ARBA" id="ARBA00022723"/>
    </source>
</evidence>
<accession>A0A9D2A771</accession>
<dbReference type="InterPro" id="IPR029065">
    <property type="entry name" value="Enolase_C-like"/>
</dbReference>
<reference evidence="6" key="1">
    <citation type="journal article" date="2021" name="PeerJ">
        <title>Extensive microbial diversity within the chicken gut microbiome revealed by metagenomics and culture.</title>
        <authorList>
            <person name="Gilroy R."/>
            <person name="Ravi A."/>
            <person name="Getino M."/>
            <person name="Pursley I."/>
            <person name="Horton D.L."/>
            <person name="Alikhan N.F."/>
            <person name="Baker D."/>
            <person name="Gharbi K."/>
            <person name="Hall N."/>
            <person name="Watson M."/>
            <person name="Adriaenssens E.M."/>
            <person name="Foster-Nyarko E."/>
            <person name="Jarju S."/>
            <person name="Secka A."/>
            <person name="Antonio M."/>
            <person name="Oren A."/>
            <person name="Chaudhuri R.R."/>
            <person name="La Ragione R."/>
            <person name="Hildebrand F."/>
            <person name="Pallen M.J."/>
        </authorList>
    </citation>
    <scope>NUCLEOTIDE SEQUENCE</scope>
    <source>
        <strain evidence="6">ChiHejej3B27-3195</strain>
    </source>
</reference>
<feature type="binding site" evidence="4">
    <location>
        <position position="148"/>
    </location>
    <ligand>
        <name>Mg(2+)</name>
        <dbReference type="ChEBI" id="CHEBI:18420"/>
    </ligand>
</feature>
<dbReference type="InterPro" id="IPR013342">
    <property type="entry name" value="Mandelate_racemase_C"/>
</dbReference>
<dbReference type="EMBL" id="DXGD01000296">
    <property type="protein sequence ID" value="HIX00068.1"/>
    <property type="molecule type" value="Genomic_DNA"/>
</dbReference>
<comment type="pathway">
    <text evidence="4">Quinol/quinone metabolism; menaquinone biosynthesis.</text>
</comment>
<dbReference type="GO" id="GO:0009234">
    <property type="term" value="P:menaquinone biosynthetic process"/>
    <property type="evidence" value="ECO:0007669"/>
    <property type="project" value="UniProtKB-UniRule"/>
</dbReference>
<dbReference type="HAMAP" id="MF_00470">
    <property type="entry name" value="MenC_1"/>
    <property type="match status" value="1"/>
</dbReference>
<keyword evidence="3 4" id="KW-0456">Lyase</keyword>
<dbReference type="Pfam" id="PF18374">
    <property type="entry name" value="Enolase_like_N"/>
    <property type="match status" value="1"/>
</dbReference>
<dbReference type="Proteomes" id="UP000824151">
    <property type="component" value="Unassembled WGS sequence"/>
</dbReference>
<sequence length="352" mass="37366">MTPPSVQPSASEVEDALHAAHVVALPMRTRFRGQSAREAMLLQGPAGWAEFAPFPEYSAAESASWWGAALEAGWSGLGAARRDVIPVNATVPAVPPGEVEDVLHRFGELESIPAVKVKVAEPGQQLEDDVARFREVRRLLPQAGMRADANGGWSVEEAERAVAELAEVAGEALEYIEQPVAGIEPLADLREHLDRLGIAVKIAADEAVRKAEDPLRVARLGAAEVIVVKAAPLGGVGPAARIVAEAGLDAVVSSALDTSVGLTSGLALAARLERLPYPCGLGTVALLARDVVEEPLIPAGGSLCVPVQQGRITAPSPSAHALRECAVSPERRRWWMRRAQQAHEVWRERSEG</sequence>
<dbReference type="SFLD" id="SFLDS00001">
    <property type="entry name" value="Enolase"/>
    <property type="match status" value="1"/>
</dbReference>
<name>A0A9D2A771_9MICC</name>
<dbReference type="SMART" id="SM00922">
    <property type="entry name" value="MR_MLE"/>
    <property type="match status" value="1"/>
</dbReference>
<gene>
    <name evidence="4" type="primary">menC</name>
    <name evidence="6" type="ORF">H9871_07970</name>
</gene>
<organism evidence="6 7">
    <name type="scientific">Candidatus Nesterenkonia stercoripullorum</name>
    <dbReference type="NCBI Taxonomy" id="2838701"/>
    <lineage>
        <taxon>Bacteria</taxon>
        <taxon>Bacillati</taxon>
        <taxon>Actinomycetota</taxon>
        <taxon>Actinomycetes</taxon>
        <taxon>Micrococcales</taxon>
        <taxon>Micrococcaceae</taxon>
        <taxon>Nesterenkonia</taxon>
    </lineage>
</organism>